<name>A0ABY0UG13_PSECE</name>
<accession>A0ABY0UG13</accession>
<dbReference type="EMBL" id="LT629753">
    <property type="protein sequence ID" value="SDS62339.1"/>
    <property type="molecule type" value="Genomic_DNA"/>
</dbReference>
<dbReference type="Proteomes" id="UP000199576">
    <property type="component" value="Chromosome I"/>
</dbReference>
<evidence type="ECO:0000313" key="2">
    <source>
        <dbReference type="Proteomes" id="UP000199576"/>
    </source>
</evidence>
<sequence>MQIMAPFVLQDFDVGWVATDALGQVALFTTGGPGPVPDSAIPSVENSEEFVLSLPKVSDVDRATARAGANAFVEFAKRGFFAYDWSDVHRDSRQALRGYELQYRPQNPLKLFDLPAPLRALAEVTRLSHVIFGASIIVIGDQVS</sequence>
<keyword evidence="2" id="KW-1185">Reference proteome</keyword>
<gene>
    <name evidence="1" type="ORF">SAMN04490182_1980</name>
</gene>
<evidence type="ECO:0000313" key="1">
    <source>
        <dbReference type="EMBL" id="SDS62339.1"/>
    </source>
</evidence>
<proteinExistence type="predicted"/>
<reference evidence="1 2" key="1">
    <citation type="submission" date="2016-10" db="EMBL/GenBank/DDBJ databases">
        <authorList>
            <person name="Varghese N."/>
            <person name="Submissions S."/>
        </authorList>
    </citation>
    <scope>NUCLEOTIDE SEQUENCE [LARGE SCALE GENOMIC DNA]</scope>
    <source>
        <strain evidence="1 2">BS2981</strain>
    </source>
</reference>
<protein>
    <submittedName>
        <fullName evidence="1">Uncharacterized protein</fullName>
    </submittedName>
</protein>
<organism evidence="1 2">
    <name type="scientific">Pseudomonas cedrina</name>
    <dbReference type="NCBI Taxonomy" id="651740"/>
    <lineage>
        <taxon>Bacteria</taxon>
        <taxon>Pseudomonadati</taxon>
        <taxon>Pseudomonadota</taxon>
        <taxon>Gammaproteobacteria</taxon>
        <taxon>Pseudomonadales</taxon>
        <taxon>Pseudomonadaceae</taxon>
        <taxon>Pseudomonas</taxon>
    </lineage>
</organism>